<dbReference type="InterPro" id="IPR012349">
    <property type="entry name" value="Split_barrel_FMN-bd"/>
</dbReference>
<evidence type="ECO:0000259" key="1">
    <source>
        <dbReference type="Pfam" id="PF01243"/>
    </source>
</evidence>
<dbReference type="InterPro" id="IPR014419">
    <property type="entry name" value="HutZ"/>
</dbReference>
<comment type="caution">
    <text evidence="2">The sequence shown here is derived from an EMBL/GenBank/DDBJ whole genome shotgun (WGS) entry which is preliminary data.</text>
</comment>
<organism evidence="2 3">
    <name type="scientific">Lutimaribacter marinistellae</name>
    <dbReference type="NCBI Taxonomy" id="1820329"/>
    <lineage>
        <taxon>Bacteria</taxon>
        <taxon>Pseudomonadati</taxon>
        <taxon>Pseudomonadota</taxon>
        <taxon>Alphaproteobacteria</taxon>
        <taxon>Rhodobacterales</taxon>
        <taxon>Roseobacteraceae</taxon>
        <taxon>Lutimaribacter</taxon>
    </lineage>
</organism>
<sequence>MPDLFRPTDAAARAQASSLIDSATYAALAVTDPDNGRPSISRIALATDQRGMPLSLISSLAPHTAALEANPACALLIGEPGDKGDPLTHPRLTLHATARIIARETLDHAELLARYLSLRPKAALYADFVDFRFVLFAPEDALLNGGFGKAFRLTAADLDHRG</sequence>
<name>A0ABV7TAU9_9RHOB</name>
<reference evidence="3" key="1">
    <citation type="journal article" date="2019" name="Int. J. Syst. Evol. Microbiol.">
        <title>The Global Catalogue of Microorganisms (GCM) 10K type strain sequencing project: providing services to taxonomists for standard genome sequencing and annotation.</title>
        <authorList>
            <consortium name="The Broad Institute Genomics Platform"/>
            <consortium name="The Broad Institute Genome Sequencing Center for Infectious Disease"/>
            <person name="Wu L."/>
            <person name="Ma J."/>
        </authorList>
    </citation>
    <scope>NUCLEOTIDE SEQUENCE [LARGE SCALE GENOMIC DNA]</scope>
    <source>
        <strain evidence="3">KCTC 42911</strain>
    </source>
</reference>
<dbReference type="RefSeq" id="WP_386733500.1">
    <property type="nucleotide sequence ID" value="NZ_JBHRXI010000001.1"/>
</dbReference>
<feature type="domain" description="Pyridoxamine 5'-phosphate oxidase N-terminal" evidence="1">
    <location>
        <begin position="15"/>
        <end position="138"/>
    </location>
</feature>
<keyword evidence="3" id="KW-1185">Reference proteome</keyword>
<dbReference type="Gene3D" id="2.30.110.10">
    <property type="entry name" value="Electron Transport, Fmn-binding Protein, Chain A"/>
    <property type="match status" value="1"/>
</dbReference>
<dbReference type="InterPro" id="IPR011576">
    <property type="entry name" value="Pyridox_Oxase_N"/>
</dbReference>
<dbReference type="Pfam" id="PF01243">
    <property type="entry name" value="PNPOx_N"/>
    <property type="match status" value="1"/>
</dbReference>
<dbReference type="SUPFAM" id="SSF50475">
    <property type="entry name" value="FMN-binding split barrel"/>
    <property type="match status" value="1"/>
</dbReference>
<proteinExistence type="predicted"/>
<dbReference type="EMBL" id="JBHRXI010000001">
    <property type="protein sequence ID" value="MFC3612315.1"/>
    <property type="molecule type" value="Genomic_DNA"/>
</dbReference>
<dbReference type="Proteomes" id="UP001595629">
    <property type="component" value="Unassembled WGS sequence"/>
</dbReference>
<dbReference type="PIRSF" id="PIRSF004633">
    <property type="entry name" value="UCP_PLP_oxd"/>
    <property type="match status" value="1"/>
</dbReference>
<evidence type="ECO:0000313" key="2">
    <source>
        <dbReference type="EMBL" id="MFC3612315.1"/>
    </source>
</evidence>
<gene>
    <name evidence="2" type="ORF">ACFORG_00960</name>
</gene>
<protein>
    <submittedName>
        <fullName evidence="2">HugZ family protein</fullName>
    </submittedName>
</protein>
<accession>A0ABV7TAU9</accession>
<evidence type="ECO:0000313" key="3">
    <source>
        <dbReference type="Proteomes" id="UP001595629"/>
    </source>
</evidence>